<dbReference type="Pfam" id="PF11845">
    <property type="entry name" value="Tll0287-like"/>
    <property type="match status" value="1"/>
</dbReference>
<reference evidence="3" key="1">
    <citation type="submission" date="2017-04" db="EMBL/GenBank/DDBJ databases">
        <authorList>
            <person name="Varghese N."/>
            <person name="Submissions S."/>
        </authorList>
    </citation>
    <scope>NUCLEOTIDE SEQUENCE [LARGE SCALE GENOMIC DNA]</scope>
    <source>
        <strain evidence="3">DSM 16537</strain>
    </source>
</reference>
<organism evidence="2 3">
    <name type="scientific">Aquiflexum balticum DSM 16537</name>
    <dbReference type="NCBI Taxonomy" id="758820"/>
    <lineage>
        <taxon>Bacteria</taxon>
        <taxon>Pseudomonadati</taxon>
        <taxon>Bacteroidota</taxon>
        <taxon>Cytophagia</taxon>
        <taxon>Cytophagales</taxon>
        <taxon>Cyclobacteriaceae</taxon>
        <taxon>Aquiflexum</taxon>
    </lineage>
</organism>
<feature type="domain" description="Tll0287-like" evidence="1">
    <location>
        <begin position="64"/>
        <end position="209"/>
    </location>
</feature>
<dbReference type="STRING" id="758820.SAMN00777080_0873"/>
<evidence type="ECO:0000313" key="3">
    <source>
        <dbReference type="Proteomes" id="UP000192333"/>
    </source>
</evidence>
<evidence type="ECO:0000259" key="1">
    <source>
        <dbReference type="Pfam" id="PF11845"/>
    </source>
</evidence>
<name>A0A1W2H1F8_9BACT</name>
<sequence>MKNLFQFILISGLLISCNSKERVSKEVFDEVNKSMEVKKLSEADIIQAAMVWGEEISGEAQKQLITALQEAIANDGVPAAIQFCQVNALPILQEVSEKYQVEIRRVSNDYRNPADKPLDYEEGILDTYVYNKENNLPNEPNIQKIEGGEVLLFTKAIMIPNALCLNCHGQPDKEISPETQKVLKELYPDDKATGHQIGDLRGMWSIRLPKKEVVKNM</sequence>
<gene>
    <name evidence="2" type="ORF">SAMN00777080_0873</name>
</gene>
<keyword evidence="3" id="KW-1185">Reference proteome</keyword>
<accession>A0A1W2H1F8</accession>
<protein>
    <recommendedName>
        <fullName evidence="1">Tll0287-like domain-containing protein</fullName>
    </recommendedName>
</protein>
<dbReference type="InterPro" id="IPR021796">
    <property type="entry name" value="Tll0287-like_dom"/>
</dbReference>
<dbReference type="OrthoDB" id="1494333at2"/>
<dbReference type="EMBL" id="LT838813">
    <property type="protein sequence ID" value="SMD42326.1"/>
    <property type="molecule type" value="Genomic_DNA"/>
</dbReference>
<evidence type="ECO:0000313" key="2">
    <source>
        <dbReference type="EMBL" id="SMD42326.1"/>
    </source>
</evidence>
<dbReference type="Proteomes" id="UP000192333">
    <property type="component" value="Chromosome I"/>
</dbReference>
<dbReference type="RefSeq" id="WP_084119146.1">
    <property type="nucleotide sequence ID" value="NZ_LT838813.1"/>
</dbReference>
<dbReference type="PROSITE" id="PS51257">
    <property type="entry name" value="PROKAR_LIPOPROTEIN"/>
    <property type="match status" value="1"/>
</dbReference>
<proteinExistence type="predicted"/>
<dbReference type="AlphaFoldDB" id="A0A1W2H1F8"/>